<organism evidence="1 2">
    <name type="scientific">Candidatus Nitrosopumilus salarius BD31</name>
    <dbReference type="NCBI Taxonomy" id="859350"/>
    <lineage>
        <taxon>Archaea</taxon>
        <taxon>Nitrososphaerota</taxon>
        <taxon>Nitrososphaeria</taxon>
        <taxon>Nitrosopumilales</taxon>
        <taxon>Nitrosopumilaceae</taxon>
        <taxon>Nitrosopumilus</taxon>
    </lineage>
</organism>
<sequence length="60" mass="6824">MTKLEAQNIVKYFIHDSHKLKALGGVNLKVEAGDFCVLSGSLWMWKIYLFAHSCRLGKAR</sequence>
<evidence type="ECO:0000313" key="1">
    <source>
        <dbReference type="EMBL" id="EIJ66631.1"/>
    </source>
</evidence>
<comment type="caution">
    <text evidence="1">The sequence shown here is derived from an EMBL/GenBank/DDBJ whole genome shotgun (WGS) entry which is preliminary data.</text>
</comment>
<dbReference type="AlphaFoldDB" id="I3D4I8"/>
<dbReference type="RefSeq" id="WP_008297627.1">
    <property type="nucleotide sequence ID" value="NZ_AEXL02000038.1"/>
</dbReference>
<keyword evidence="2" id="KW-1185">Reference proteome</keyword>
<reference evidence="1 2" key="1">
    <citation type="journal article" date="2012" name="J. Bacteriol.">
        <title>Genome sequence of "Candidatus Nitrosopumilus salaria" BD31, an ammonia-oxidizing archaeon from the San Francisco Bay estuary.</title>
        <authorList>
            <person name="Mosier A.C."/>
            <person name="Allen E.E."/>
            <person name="Kim M."/>
            <person name="Ferriera S."/>
            <person name="Francis C.A."/>
        </authorList>
    </citation>
    <scope>NUCLEOTIDE SEQUENCE [LARGE SCALE GENOMIC DNA]</scope>
    <source>
        <strain evidence="1 2">BD31</strain>
    </source>
</reference>
<accession>I3D4I8</accession>
<proteinExistence type="predicted"/>
<dbReference type="Proteomes" id="UP000003423">
    <property type="component" value="Unassembled WGS sequence"/>
</dbReference>
<evidence type="ECO:0000313" key="2">
    <source>
        <dbReference type="Proteomes" id="UP000003423"/>
    </source>
</evidence>
<protein>
    <submittedName>
        <fullName evidence="1">Uncharacterized protein</fullName>
    </submittedName>
</protein>
<dbReference type="PATRIC" id="fig|859350.6.peg.375"/>
<name>I3D4I8_9ARCH</name>
<gene>
    <name evidence="1" type="ORF">BD31_I2185</name>
</gene>
<dbReference type="EMBL" id="AEXL02000038">
    <property type="protein sequence ID" value="EIJ66631.1"/>
    <property type="molecule type" value="Genomic_DNA"/>
</dbReference>